<sequence length="70" mass="7874">MYWMTLTCGRERVELVAKENSWNAFGDCRVDLVTRRQPSSQVQARAPPPSPSEIRTGVCRARPLSGAARR</sequence>
<organism evidence="2 3">
    <name type="scientific">Phytophthora cactorum</name>
    <dbReference type="NCBI Taxonomy" id="29920"/>
    <lineage>
        <taxon>Eukaryota</taxon>
        <taxon>Sar</taxon>
        <taxon>Stramenopiles</taxon>
        <taxon>Oomycota</taxon>
        <taxon>Peronosporomycetes</taxon>
        <taxon>Peronosporales</taxon>
        <taxon>Peronosporaceae</taxon>
        <taxon>Phytophthora</taxon>
    </lineage>
</organism>
<comment type="caution">
    <text evidence="2">The sequence shown here is derived from an EMBL/GenBank/DDBJ whole genome shotgun (WGS) entry which is preliminary data.</text>
</comment>
<gene>
    <name evidence="2" type="ORF">JG687_00011627</name>
</gene>
<evidence type="ECO:0000313" key="3">
    <source>
        <dbReference type="Proteomes" id="UP000688947"/>
    </source>
</evidence>
<protein>
    <submittedName>
        <fullName evidence="2">Uncharacterized protein</fullName>
    </submittedName>
</protein>
<proteinExistence type="predicted"/>
<evidence type="ECO:0000313" key="2">
    <source>
        <dbReference type="EMBL" id="KAG6954751.1"/>
    </source>
</evidence>
<accession>A0A8T1U420</accession>
<reference evidence="2" key="1">
    <citation type="submission" date="2021-01" db="EMBL/GenBank/DDBJ databases">
        <title>Phytophthora aleatoria, a newly-described species from Pinus radiata is distinct from Phytophthora cactorum isolates based on comparative genomics.</title>
        <authorList>
            <person name="Mcdougal R."/>
            <person name="Panda P."/>
            <person name="Williams N."/>
            <person name="Studholme D.J."/>
        </authorList>
    </citation>
    <scope>NUCLEOTIDE SEQUENCE</scope>
    <source>
        <strain evidence="2">NZFS 3830</strain>
    </source>
</reference>
<dbReference type="AlphaFoldDB" id="A0A8T1U420"/>
<evidence type="ECO:0000256" key="1">
    <source>
        <dbReference type="SAM" id="MobiDB-lite"/>
    </source>
</evidence>
<name>A0A8T1U420_9STRA</name>
<feature type="region of interest" description="Disordered" evidence="1">
    <location>
        <begin position="36"/>
        <end position="70"/>
    </location>
</feature>
<dbReference type="EMBL" id="JAENGZ010000723">
    <property type="protein sequence ID" value="KAG6954751.1"/>
    <property type="molecule type" value="Genomic_DNA"/>
</dbReference>
<dbReference type="Proteomes" id="UP000688947">
    <property type="component" value="Unassembled WGS sequence"/>
</dbReference>